<evidence type="ECO:0000313" key="19">
    <source>
        <dbReference type="EMBL" id="RDY11356.1"/>
    </source>
</evidence>
<dbReference type="CDD" id="cd01489">
    <property type="entry name" value="Uba2_SUMO"/>
    <property type="match status" value="1"/>
</dbReference>
<feature type="binding site" evidence="13">
    <location>
        <begin position="19"/>
        <end position="24"/>
    </location>
    <ligand>
        <name>ATP</name>
        <dbReference type="ChEBI" id="CHEBI:30616"/>
    </ligand>
</feature>
<evidence type="ECO:0000313" key="20">
    <source>
        <dbReference type="Proteomes" id="UP000257109"/>
    </source>
</evidence>
<dbReference type="STRING" id="157652.A0A371I8I4"/>
<evidence type="ECO:0000256" key="12">
    <source>
        <dbReference type="PIRSR" id="PIRSR039133-1"/>
    </source>
</evidence>
<comment type="subcellular location">
    <subcellularLocation>
        <location evidence="1">Nucleus</location>
    </subcellularLocation>
</comment>
<dbReference type="GO" id="GO:0016925">
    <property type="term" value="P:protein sumoylation"/>
    <property type="evidence" value="ECO:0007669"/>
    <property type="project" value="UniProtKB-UniRule"/>
</dbReference>
<protein>
    <recommendedName>
        <fullName evidence="11">SUMO-activating enzyme subunit</fullName>
    </recommendedName>
</protein>
<dbReference type="Pfam" id="PF10585">
    <property type="entry name" value="UBA_E1_SCCH"/>
    <property type="match status" value="1"/>
</dbReference>
<feature type="domain" description="Ubiquitin/SUMO-activating enzyme ubiquitin-like" evidence="18">
    <location>
        <begin position="455"/>
        <end position="547"/>
    </location>
</feature>
<evidence type="ECO:0000256" key="14">
    <source>
        <dbReference type="PIRSR" id="PIRSR039133-3"/>
    </source>
</evidence>
<dbReference type="FunFam" id="3.50.50.80:FF:000002">
    <property type="entry name" value="SUMO-activating enzyme subunit 2"/>
    <property type="match status" value="1"/>
</dbReference>
<dbReference type="InterPro" id="IPR042449">
    <property type="entry name" value="Ub-E1_IAD_1"/>
</dbReference>
<keyword evidence="10" id="KW-0539">Nucleus</keyword>
<feature type="binding site" evidence="14">
    <location>
        <position position="169"/>
    </location>
    <ligand>
        <name>Zn(2+)</name>
        <dbReference type="ChEBI" id="CHEBI:29105"/>
    </ligand>
</feature>
<evidence type="ECO:0000256" key="6">
    <source>
        <dbReference type="ARBA" id="ARBA00022741"/>
    </source>
</evidence>
<dbReference type="AlphaFoldDB" id="A0A371I8I4"/>
<keyword evidence="4" id="KW-0808">Transferase</keyword>
<dbReference type="FunFam" id="3.40.50.720:FF:000864">
    <property type="entry name" value="SUMO-activating enzyme subunit"/>
    <property type="match status" value="1"/>
</dbReference>
<keyword evidence="20" id="KW-1185">Reference proteome</keyword>
<dbReference type="GO" id="GO:0016740">
    <property type="term" value="F:transferase activity"/>
    <property type="evidence" value="ECO:0007669"/>
    <property type="project" value="UniProtKB-KW"/>
</dbReference>
<dbReference type="PIRSF" id="PIRSF039133">
    <property type="entry name" value="SUMO_E1B"/>
    <property type="match status" value="1"/>
</dbReference>
<dbReference type="FunFam" id="3.40.50.720:FF:000618">
    <property type="entry name" value="SUMO-activating enzyme subunit 2"/>
    <property type="match status" value="1"/>
</dbReference>
<dbReference type="SUPFAM" id="SSF69572">
    <property type="entry name" value="Activating enzymes of the ubiquitin-like proteins"/>
    <property type="match status" value="1"/>
</dbReference>
<dbReference type="Gene3D" id="1.10.10.520">
    <property type="entry name" value="Ubiquitin activating enzymes (Uba3). Chain: B, domain 2"/>
    <property type="match status" value="1"/>
</dbReference>
<dbReference type="Pfam" id="PF00899">
    <property type="entry name" value="ThiF"/>
    <property type="match status" value="1"/>
</dbReference>
<dbReference type="InterPro" id="IPR019572">
    <property type="entry name" value="UBA_E1_SCCH"/>
</dbReference>
<dbReference type="Proteomes" id="UP000257109">
    <property type="component" value="Unassembled WGS sequence"/>
</dbReference>
<feature type="binding site" evidence="14">
    <location>
        <position position="448"/>
    </location>
    <ligand>
        <name>Zn(2+)</name>
        <dbReference type="ChEBI" id="CHEBI:29105"/>
    </ligand>
</feature>
<evidence type="ECO:0000256" key="3">
    <source>
        <dbReference type="ARBA" id="ARBA00005673"/>
    </source>
</evidence>
<keyword evidence="6 11" id="KW-0547">Nucleotide-binding</keyword>
<gene>
    <name evidence="19" type="primary">SAE2</name>
    <name evidence="19" type="ORF">CR513_03998</name>
</gene>
<dbReference type="InterPro" id="IPR030661">
    <property type="entry name" value="Uba2"/>
</dbReference>
<feature type="binding site" evidence="14">
    <location>
        <position position="166"/>
    </location>
    <ligand>
        <name>Zn(2+)</name>
        <dbReference type="ChEBI" id="CHEBI:29105"/>
    </ligand>
</feature>
<dbReference type="FunFam" id="3.10.290.20:FF:000004">
    <property type="entry name" value="SUMO-activating enzyme subunit"/>
    <property type="match status" value="1"/>
</dbReference>
<comment type="similarity">
    <text evidence="3 11">Belongs to the ubiquitin-activating E1 family.</text>
</comment>
<name>A0A371I8I4_MUCPR</name>
<feature type="domain" description="Ubiquitin-activating enzyme SCCH" evidence="17">
    <location>
        <begin position="340"/>
        <end position="382"/>
    </location>
</feature>
<dbReference type="GO" id="GO:0005737">
    <property type="term" value="C:cytoplasm"/>
    <property type="evidence" value="ECO:0007669"/>
    <property type="project" value="TreeGrafter"/>
</dbReference>
<dbReference type="GO" id="GO:0046872">
    <property type="term" value="F:metal ion binding"/>
    <property type="evidence" value="ECO:0007669"/>
    <property type="project" value="UniProtKB-KW"/>
</dbReference>
<feature type="binding site" evidence="13">
    <location>
        <begin position="51"/>
        <end position="54"/>
    </location>
    <ligand>
        <name>ATP</name>
        <dbReference type="ChEBI" id="CHEBI:30616"/>
    </ligand>
</feature>
<keyword evidence="9 11" id="KW-0067">ATP-binding</keyword>
<evidence type="ECO:0000256" key="1">
    <source>
        <dbReference type="ARBA" id="ARBA00004123"/>
    </source>
</evidence>
<evidence type="ECO:0000259" key="17">
    <source>
        <dbReference type="Pfam" id="PF10585"/>
    </source>
</evidence>
<evidence type="ECO:0000256" key="10">
    <source>
        <dbReference type="ARBA" id="ARBA00023242"/>
    </source>
</evidence>
<evidence type="ECO:0000259" key="16">
    <source>
        <dbReference type="Pfam" id="PF00899"/>
    </source>
</evidence>
<dbReference type="GO" id="GO:0031510">
    <property type="term" value="C:SUMO activating enzyme complex"/>
    <property type="evidence" value="ECO:0007669"/>
    <property type="project" value="UniProtKB-UniRule"/>
</dbReference>
<dbReference type="OrthoDB" id="10255449at2759"/>
<dbReference type="GO" id="GO:0019948">
    <property type="term" value="F:SUMO activating enzyme activity"/>
    <property type="evidence" value="ECO:0007669"/>
    <property type="project" value="UniProtKB-UniRule"/>
</dbReference>
<dbReference type="Gene3D" id="3.10.290.20">
    <property type="entry name" value="Ubiquitin-like 2 activating enzyme e1b. Chain: B, domain 3"/>
    <property type="match status" value="1"/>
</dbReference>
<evidence type="ECO:0000256" key="8">
    <source>
        <dbReference type="ARBA" id="ARBA00022833"/>
    </source>
</evidence>
<dbReference type="PANTHER" id="PTHR10953:SF5">
    <property type="entry name" value="SUMO-ACTIVATING ENZYME SUBUNIT 2"/>
    <property type="match status" value="1"/>
</dbReference>
<reference evidence="19" key="1">
    <citation type="submission" date="2018-05" db="EMBL/GenBank/DDBJ databases">
        <title>Draft genome of Mucuna pruriens seed.</title>
        <authorList>
            <person name="Nnadi N.E."/>
            <person name="Vos R."/>
            <person name="Hasami M.H."/>
            <person name="Devisetty U.K."/>
            <person name="Aguiy J.C."/>
        </authorList>
    </citation>
    <scope>NUCLEOTIDE SEQUENCE [LARGE SCALE GENOMIC DNA]</scope>
    <source>
        <strain evidence="19">JCA_2017</strain>
    </source>
</reference>
<dbReference type="EMBL" id="QJKJ01000657">
    <property type="protein sequence ID" value="RDY11356.1"/>
    <property type="molecule type" value="Genomic_DNA"/>
</dbReference>
<dbReference type="FunFam" id="1.10.10.520:FF:000004">
    <property type="entry name" value="SUMO-activating enzyme subunit"/>
    <property type="match status" value="1"/>
</dbReference>
<feature type="binding site" evidence="13">
    <location>
        <position position="43"/>
    </location>
    <ligand>
        <name>ATP</name>
        <dbReference type="ChEBI" id="CHEBI:30616"/>
    </ligand>
</feature>
<keyword evidence="8 11" id="KW-0862">Zinc</keyword>
<evidence type="ECO:0000256" key="4">
    <source>
        <dbReference type="ARBA" id="ARBA00022679"/>
    </source>
</evidence>
<keyword evidence="5 11" id="KW-0479">Metal-binding</keyword>
<evidence type="ECO:0000256" key="13">
    <source>
        <dbReference type="PIRSR" id="PIRSR039133-2"/>
    </source>
</evidence>
<proteinExistence type="inferred from homology"/>
<keyword evidence="7 11" id="KW-0833">Ubl conjugation pathway</keyword>
<sequence length="644" mass="71452">MASSTPSSVIKEAKVLMVGAGGIGCELLKTLALSGFPDIHIIDMDTIEVSNLNRQFLFRQCHVGQSKAKVLVVHPFDEVFNQVARDAVLKFRPHINITPYHANVKDPEFNVEFFKQFNVVLNGLDNLDARRHVNRLCLSANVPLVESGTTGFLGQVTVHVKGRTECYECKPKPAPKTYPVCTITSTPSKFVHCIVWAKDLLFAKLFGDKNQENDLNVRSSDAASSSENVEDVFVRRKDEDIDQYGRKIFDHVFGYNIEIALSNEETWKNRNRPKPIYSKDALSDELTQQNGNLEKISASDDELSVSAMASLGMKNPQDIWSLRENSRIFHGALRLFFTKRETEIGNLSFDKDDQLAVEFVTAAANIRAASFGIPLHSLFEAKGIAGNIVHAVATTNAVIAGLIVIEAIKVLQNDIKNYRMTYCLEHPSRNMLLMPVEPFEPNKSCYVCSETPLSLEINTNRSKLKDLVEKIVKAKLGMNLPLIMCASNLLYEAGDVEDDMLAKIYEANLGKVLAELPSPVTGGTMLTVEDMQQEFVCNINIKHREEFDEEKEPDGMVLSGWTQPVLTAENKEKSVGNGASTSDASIAPVESEKDDEITIVSPLKKRKLPDDSDIANAADEAKHHKQLQVIDDEDDLVVLDGGLS</sequence>
<accession>A0A371I8I4</accession>
<dbReference type="InterPro" id="IPR028077">
    <property type="entry name" value="UAE_UbL_dom"/>
</dbReference>
<dbReference type="InterPro" id="IPR035985">
    <property type="entry name" value="Ubiquitin-activating_enz"/>
</dbReference>
<evidence type="ECO:0000256" key="2">
    <source>
        <dbReference type="ARBA" id="ARBA00004718"/>
    </source>
</evidence>
<feature type="region of interest" description="Disordered" evidence="15">
    <location>
        <begin position="570"/>
        <end position="615"/>
    </location>
</feature>
<evidence type="ECO:0000256" key="9">
    <source>
        <dbReference type="ARBA" id="ARBA00022840"/>
    </source>
</evidence>
<comment type="pathway">
    <text evidence="2 11">Protein modification; protein sumoylation.</text>
</comment>
<dbReference type="PANTHER" id="PTHR10953">
    <property type="entry name" value="UBIQUITIN-ACTIVATING ENZYME E1"/>
    <property type="match status" value="1"/>
</dbReference>
<dbReference type="InterPro" id="IPR000594">
    <property type="entry name" value="ThiF_NAD_FAD-bd"/>
</dbReference>
<dbReference type="UniPathway" id="UPA00886"/>
<evidence type="ECO:0000256" key="11">
    <source>
        <dbReference type="PIRNR" id="PIRNR039133"/>
    </source>
</evidence>
<feature type="domain" description="THIF-type NAD/FAD binding fold" evidence="16">
    <location>
        <begin position="10"/>
        <end position="445"/>
    </location>
</feature>
<dbReference type="GO" id="GO:0005524">
    <property type="term" value="F:ATP binding"/>
    <property type="evidence" value="ECO:0007669"/>
    <property type="project" value="UniProtKB-UniRule"/>
</dbReference>
<evidence type="ECO:0000259" key="18">
    <source>
        <dbReference type="Pfam" id="PF14732"/>
    </source>
</evidence>
<dbReference type="Pfam" id="PF14732">
    <property type="entry name" value="UAE_UbL"/>
    <property type="match status" value="1"/>
</dbReference>
<feature type="binding site" evidence="13">
    <location>
        <position position="67"/>
    </location>
    <ligand>
        <name>ATP</name>
        <dbReference type="ChEBI" id="CHEBI:30616"/>
    </ligand>
</feature>
<organism evidence="19 20">
    <name type="scientific">Mucuna pruriens</name>
    <name type="common">Velvet bean</name>
    <name type="synonym">Dolichos pruriens</name>
    <dbReference type="NCBI Taxonomy" id="157652"/>
    <lineage>
        <taxon>Eukaryota</taxon>
        <taxon>Viridiplantae</taxon>
        <taxon>Streptophyta</taxon>
        <taxon>Embryophyta</taxon>
        <taxon>Tracheophyta</taxon>
        <taxon>Spermatophyta</taxon>
        <taxon>Magnoliopsida</taxon>
        <taxon>eudicotyledons</taxon>
        <taxon>Gunneridae</taxon>
        <taxon>Pentapetalae</taxon>
        <taxon>rosids</taxon>
        <taxon>fabids</taxon>
        <taxon>Fabales</taxon>
        <taxon>Fabaceae</taxon>
        <taxon>Papilionoideae</taxon>
        <taxon>50 kb inversion clade</taxon>
        <taxon>NPAAA clade</taxon>
        <taxon>indigoferoid/millettioid clade</taxon>
        <taxon>Phaseoleae</taxon>
        <taxon>Mucuna</taxon>
    </lineage>
</organism>
<comment type="caution">
    <text evidence="19">The sequence shown here is derived from an EMBL/GenBank/DDBJ whole genome shotgun (WGS) entry which is preliminary data.</text>
</comment>
<dbReference type="InterPro" id="IPR045886">
    <property type="entry name" value="ThiF/MoeB/HesA"/>
</dbReference>
<feature type="binding site" evidence="14">
    <location>
        <position position="445"/>
    </location>
    <ligand>
        <name>Zn(2+)</name>
        <dbReference type="ChEBI" id="CHEBI:29105"/>
    </ligand>
</feature>
<dbReference type="Gene3D" id="3.50.50.80">
    <property type="entry name" value="Ubiquitin-activating enzyme E1, inactive adenylation domain, subdomain 1"/>
    <property type="match status" value="1"/>
</dbReference>
<comment type="subunit">
    <text evidence="11">Heterodimer.</text>
</comment>
<feature type="binding site" evidence="13">
    <location>
        <begin position="125"/>
        <end position="130"/>
    </location>
    <ligand>
        <name>ATP</name>
        <dbReference type="ChEBI" id="CHEBI:30616"/>
    </ligand>
</feature>
<feature type="active site" description="Glycyl thioester intermediate" evidence="12">
    <location>
        <position position="181"/>
    </location>
</feature>
<evidence type="ECO:0000256" key="5">
    <source>
        <dbReference type="ARBA" id="ARBA00022723"/>
    </source>
</evidence>
<evidence type="ECO:0000256" key="7">
    <source>
        <dbReference type="ARBA" id="ARBA00022786"/>
    </source>
</evidence>
<dbReference type="InterPro" id="IPR023318">
    <property type="entry name" value="Ub_act_enz_dom_a_sf"/>
</dbReference>
<evidence type="ECO:0000256" key="15">
    <source>
        <dbReference type="SAM" id="MobiDB-lite"/>
    </source>
</evidence>